<dbReference type="KEGG" id="phs:C2L64_50055"/>
<dbReference type="InterPro" id="IPR050772">
    <property type="entry name" value="Hydratase-Decarb/MhpD_sf"/>
</dbReference>
<dbReference type="AlphaFoldDB" id="A0AAN1JLT7"/>
<protein>
    <submittedName>
        <fullName evidence="1">Uncharacterized protein</fullName>
    </submittedName>
</protein>
<evidence type="ECO:0000313" key="2">
    <source>
        <dbReference type="Proteomes" id="UP000236649"/>
    </source>
</evidence>
<organism evidence="1 2">
    <name type="scientific">Paraburkholderia hospita</name>
    <dbReference type="NCBI Taxonomy" id="169430"/>
    <lineage>
        <taxon>Bacteria</taxon>
        <taxon>Pseudomonadati</taxon>
        <taxon>Pseudomonadota</taxon>
        <taxon>Betaproteobacteria</taxon>
        <taxon>Burkholderiales</taxon>
        <taxon>Burkholderiaceae</taxon>
        <taxon>Paraburkholderia</taxon>
    </lineage>
</organism>
<dbReference type="Proteomes" id="UP000236649">
    <property type="component" value="Chromosome 5"/>
</dbReference>
<dbReference type="GO" id="GO:0008684">
    <property type="term" value="F:2-oxopent-4-enoate hydratase activity"/>
    <property type="evidence" value="ECO:0007669"/>
    <property type="project" value="TreeGrafter"/>
</dbReference>
<proteinExistence type="predicted"/>
<gene>
    <name evidence="1" type="ORF">C2L64_50055</name>
</gene>
<dbReference type="InterPro" id="IPR036663">
    <property type="entry name" value="Fumarylacetoacetase_C_sf"/>
</dbReference>
<sequence length="116" mass="13200">MARQDQKEAYHAALLVRALREARGEHVVGYKVGFTNRTILERYQVFAPIWGPTWDTTVMHYDGRGKVCLQRTSLPRLEPEVVFGLSRTPPVDASYDELFDCLDWITPGFEGSGANR</sequence>
<dbReference type="SUPFAM" id="SSF56529">
    <property type="entry name" value="FAH"/>
    <property type="match status" value="1"/>
</dbReference>
<name>A0AAN1JLT7_9BURK</name>
<accession>A0AAN1JLT7</accession>
<dbReference type="Gene3D" id="3.90.850.10">
    <property type="entry name" value="Fumarylacetoacetase-like, C-terminal domain"/>
    <property type="match status" value="1"/>
</dbReference>
<dbReference type="EMBL" id="CP026109">
    <property type="protein sequence ID" value="AUT76392.1"/>
    <property type="molecule type" value="Genomic_DNA"/>
</dbReference>
<evidence type="ECO:0000313" key="1">
    <source>
        <dbReference type="EMBL" id="AUT76392.1"/>
    </source>
</evidence>
<dbReference type="PANTHER" id="PTHR30143:SF0">
    <property type="entry name" value="2-KETO-4-PENTENOATE HYDRATASE"/>
    <property type="match status" value="1"/>
</dbReference>
<dbReference type="GO" id="GO:0005737">
    <property type="term" value="C:cytoplasm"/>
    <property type="evidence" value="ECO:0007669"/>
    <property type="project" value="TreeGrafter"/>
</dbReference>
<dbReference type="PANTHER" id="PTHR30143">
    <property type="entry name" value="ACID HYDRATASE"/>
    <property type="match status" value="1"/>
</dbReference>
<reference evidence="1 2" key="1">
    <citation type="submission" date="2018-01" db="EMBL/GenBank/DDBJ databases">
        <title>Species boundaries and ecological features among Paraburkholderia terrae DSMZ17804T, P. hospita DSMZ17164T and P. caribensis DSMZ13236T.</title>
        <authorList>
            <person name="Pratama A.A."/>
        </authorList>
    </citation>
    <scope>NUCLEOTIDE SEQUENCE [LARGE SCALE GENOMIC DNA]</scope>
    <source>
        <strain evidence="1 2">DSM 17164</strain>
    </source>
</reference>